<name>A0AAW2CG67_9ROSI</name>
<proteinExistence type="predicted"/>
<dbReference type="Gene3D" id="4.10.60.10">
    <property type="entry name" value="Zinc finger, CCHC-type"/>
    <property type="match status" value="1"/>
</dbReference>
<reference evidence="3 4" key="1">
    <citation type="submission" date="2024-01" db="EMBL/GenBank/DDBJ databases">
        <title>A telomere-to-telomere, gap-free genome of sweet tea (Lithocarpus litseifolius).</title>
        <authorList>
            <person name="Zhou J."/>
        </authorList>
    </citation>
    <scope>NUCLEOTIDE SEQUENCE [LARGE SCALE GENOMIC DNA]</scope>
    <source>
        <strain evidence="3">Zhou-2022a</strain>
        <tissue evidence="3">Leaf</tissue>
    </source>
</reference>
<gene>
    <name evidence="3" type="ORF">SO802_021389</name>
</gene>
<accession>A0AAW2CG67</accession>
<dbReference type="InterPro" id="IPR001878">
    <property type="entry name" value="Znf_CCHC"/>
</dbReference>
<keyword evidence="1" id="KW-0479">Metal-binding</keyword>
<dbReference type="Pfam" id="PF00098">
    <property type="entry name" value="zf-CCHC"/>
    <property type="match status" value="1"/>
</dbReference>
<evidence type="ECO:0000259" key="2">
    <source>
        <dbReference type="PROSITE" id="PS50158"/>
    </source>
</evidence>
<evidence type="ECO:0000313" key="3">
    <source>
        <dbReference type="EMBL" id="KAK9996703.1"/>
    </source>
</evidence>
<keyword evidence="1" id="KW-0863">Zinc-finger</keyword>
<dbReference type="SUPFAM" id="SSF57756">
    <property type="entry name" value="Retrovirus zinc finger-like domains"/>
    <property type="match status" value="1"/>
</dbReference>
<dbReference type="Proteomes" id="UP001459277">
    <property type="component" value="Unassembled WGS sequence"/>
</dbReference>
<evidence type="ECO:0000256" key="1">
    <source>
        <dbReference type="PROSITE-ProRule" id="PRU00047"/>
    </source>
</evidence>
<dbReference type="GO" id="GO:0003676">
    <property type="term" value="F:nucleic acid binding"/>
    <property type="evidence" value="ECO:0007669"/>
    <property type="project" value="InterPro"/>
</dbReference>
<comment type="caution">
    <text evidence="3">The sequence shown here is derived from an EMBL/GenBank/DDBJ whole genome shotgun (WGS) entry which is preliminary data.</text>
</comment>
<dbReference type="InterPro" id="IPR036875">
    <property type="entry name" value="Znf_CCHC_sf"/>
</dbReference>
<protein>
    <recommendedName>
        <fullName evidence="2">CCHC-type domain-containing protein</fullName>
    </recommendedName>
</protein>
<keyword evidence="4" id="KW-1185">Reference proteome</keyword>
<sequence length="144" mass="16008">MAPPRRSTRNGQSNARGTTNLQAIIKAIGGVTNIVQHQVEVVDRALIAERNCNHLSKANDQEREPNQINFLKGKPSESSFKKSVFKCGKTGHFIKDCPALKSELMTKPSDVYQRPKIQGRVFAITRQDVEESKSGTISLFSLIK</sequence>
<dbReference type="PROSITE" id="PS50158">
    <property type="entry name" value="ZF_CCHC"/>
    <property type="match status" value="1"/>
</dbReference>
<keyword evidence="1" id="KW-0862">Zinc</keyword>
<dbReference type="GO" id="GO:0008270">
    <property type="term" value="F:zinc ion binding"/>
    <property type="evidence" value="ECO:0007669"/>
    <property type="project" value="UniProtKB-KW"/>
</dbReference>
<evidence type="ECO:0000313" key="4">
    <source>
        <dbReference type="Proteomes" id="UP001459277"/>
    </source>
</evidence>
<dbReference type="AlphaFoldDB" id="A0AAW2CG67"/>
<feature type="domain" description="CCHC-type" evidence="2">
    <location>
        <begin position="85"/>
        <end position="98"/>
    </location>
</feature>
<organism evidence="3 4">
    <name type="scientific">Lithocarpus litseifolius</name>
    <dbReference type="NCBI Taxonomy" id="425828"/>
    <lineage>
        <taxon>Eukaryota</taxon>
        <taxon>Viridiplantae</taxon>
        <taxon>Streptophyta</taxon>
        <taxon>Embryophyta</taxon>
        <taxon>Tracheophyta</taxon>
        <taxon>Spermatophyta</taxon>
        <taxon>Magnoliopsida</taxon>
        <taxon>eudicotyledons</taxon>
        <taxon>Gunneridae</taxon>
        <taxon>Pentapetalae</taxon>
        <taxon>rosids</taxon>
        <taxon>fabids</taxon>
        <taxon>Fagales</taxon>
        <taxon>Fagaceae</taxon>
        <taxon>Lithocarpus</taxon>
    </lineage>
</organism>
<dbReference type="EMBL" id="JAZDWU010000007">
    <property type="protein sequence ID" value="KAK9996703.1"/>
    <property type="molecule type" value="Genomic_DNA"/>
</dbReference>